<dbReference type="EMBL" id="KL363236">
    <property type="protein sequence ID" value="KFD51724.1"/>
    <property type="molecule type" value="Genomic_DNA"/>
</dbReference>
<dbReference type="EC" id="4.2.1.93" evidence="8"/>
<reference evidence="10 11" key="1">
    <citation type="journal article" date="2014" name="Nat. Genet.">
        <title>Genome and transcriptome of the porcine whipworm Trichuris suis.</title>
        <authorList>
            <person name="Jex A.R."/>
            <person name="Nejsum P."/>
            <person name="Schwarz E.M."/>
            <person name="Hu L."/>
            <person name="Young N.D."/>
            <person name="Hall R.S."/>
            <person name="Korhonen P.K."/>
            <person name="Liao S."/>
            <person name="Thamsborg S."/>
            <person name="Xia J."/>
            <person name="Xu P."/>
            <person name="Wang S."/>
            <person name="Scheerlinck J.P."/>
            <person name="Hofmann A."/>
            <person name="Sternberg P.W."/>
            <person name="Wang J."/>
            <person name="Gasser R.B."/>
        </authorList>
    </citation>
    <scope>NUCLEOTIDE SEQUENCE [LARGE SCALE GENOMIC DNA]</scope>
    <source>
        <strain evidence="10">DCEP-RM93M</strain>
    </source>
</reference>
<dbReference type="SUPFAM" id="SSF53613">
    <property type="entry name" value="Ribokinase-like"/>
    <property type="match status" value="1"/>
</dbReference>
<dbReference type="NCBIfam" id="TIGR00196">
    <property type="entry name" value="yjeF_cterm"/>
    <property type="match status" value="1"/>
</dbReference>
<feature type="binding site" evidence="8">
    <location>
        <begin position="235"/>
        <end position="239"/>
    </location>
    <ligand>
        <name>ATP</name>
        <dbReference type="ChEBI" id="CHEBI:30616"/>
    </ligand>
</feature>
<dbReference type="HAMAP" id="MF_01965">
    <property type="entry name" value="NADHX_dehydratase"/>
    <property type="match status" value="1"/>
</dbReference>
<comment type="catalytic activity">
    <reaction evidence="7 8">
        <text>(6S)-NADPHX + ATP = ADP + phosphate + NADPH + H(+)</text>
        <dbReference type="Rhea" id="RHEA:32231"/>
        <dbReference type="ChEBI" id="CHEBI:15378"/>
        <dbReference type="ChEBI" id="CHEBI:30616"/>
        <dbReference type="ChEBI" id="CHEBI:43474"/>
        <dbReference type="ChEBI" id="CHEBI:57783"/>
        <dbReference type="ChEBI" id="CHEBI:64076"/>
        <dbReference type="ChEBI" id="CHEBI:456216"/>
        <dbReference type="EC" id="4.2.1.93"/>
    </reaction>
</comment>
<evidence type="ECO:0000313" key="10">
    <source>
        <dbReference type="EMBL" id="KFD51724.1"/>
    </source>
</evidence>
<dbReference type="GO" id="GO:0046496">
    <property type="term" value="P:nicotinamide nucleotide metabolic process"/>
    <property type="evidence" value="ECO:0007669"/>
    <property type="project" value="UniProtKB-UniRule"/>
</dbReference>
<keyword evidence="6 8" id="KW-0456">Lyase</keyword>
<dbReference type="InterPro" id="IPR000631">
    <property type="entry name" value="CARKD"/>
</dbReference>
<comment type="cofactor">
    <cofactor evidence="8">
        <name>Mg(2+)</name>
        <dbReference type="ChEBI" id="CHEBI:18420"/>
    </cofactor>
</comment>
<evidence type="ECO:0000256" key="3">
    <source>
        <dbReference type="ARBA" id="ARBA00022840"/>
    </source>
</evidence>
<dbReference type="InterPro" id="IPR029056">
    <property type="entry name" value="Ribokinase-like"/>
</dbReference>
<dbReference type="PROSITE" id="PS51383">
    <property type="entry name" value="YJEF_C_3"/>
    <property type="match status" value="1"/>
</dbReference>
<dbReference type="FunFam" id="3.40.1190.20:FF:000023">
    <property type="entry name" value="ATP-dependent (S)-NAD(P)H-hydrate dehydratase"/>
    <property type="match status" value="1"/>
</dbReference>
<evidence type="ECO:0000256" key="2">
    <source>
        <dbReference type="ARBA" id="ARBA00022741"/>
    </source>
</evidence>
<dbReference type="GO" id="GO:0110051">
    <property type="term" value="P:metabolite repair"/>
    <property type="evidence" value="ECO:0007669"/>
    <property type="project" value="TreeGrafter"/>
</dbReference>
<evidence type="ECO:0000259" key="9">
    <source>
        <dbReference type="PROSITE" id="PS51383"/>
    </source>
</evidence>
<name>A0A085M3C8_9BILA</name>
<dbReference type="Gene3D" id="3.40.1190.20">
    <property type="match status" value="1"/>
</dbReference>
<sequence length="339" mass="37227">MIEATFRLFVKMVGFSDAMHSAASQVQQLFSSGLRSSSNRSVMRMVKQCVPQMSYEMHKGSCGRVCVIGGSFEYTGAPYFSAISAVKTGADLAFVVCDPSAAPVIKSYSPELIVYPSLQDGAFQTLLDPLFSRVHSVVLGPGLGRNPSLAKLITAFFEKARQRELPMVIDADGLHFFSENPELFRGYKRLILTPNAMEFNRLYEATIGKAPDEGNLEAAVKQLAQELKNVTIVRKGFHDVISDGLSTLQCDVANSPRRCGGQGDLLTGAMATFLHWTHDRLSNKPMATDNPYSATLLSAFAACCLTRECNRLAFQKLTRSTTTSDMIREIQTAFSNLFD</sequence>
<dbReference type="InterPro" id="IPR017953">
    <property type="entry name" value="Carbohydrate_kinase_pred_CS"/>
</dbReference>
<proteinExistence type="inferred from homology"/>
<feature type="binding site" evidence="8">
    <location>
        <begin position="254"/>
        <end position="263"/>
    </location>
    <ligand>
        <name>ATP</name>
        <dbReference type="ChEBI" id="CHEBI:30616"/>
    </ligand>
</feature>
<protein>
    <recommendedName>
        <fullName evidence="8">ATP-dependent (S)-NAD(P)H-hydrate dehydratase</fullName>
        <ecNumber evidence="8">4.2.1.93</ecNumber>
    </recommendedName>
    <alternativeName>
        <fullName evidence="8">ATP-dependent NAD(P)HX dehydratase</fullName>
    </alternativeName>
</protein>
<dbReference type="AlphaFoldDB" id="A0A085M3C8"/>
<dbReference type="PANTHER" id="PTHR12592">
    <property type="entry name" value="ATP-DEPENDENT (S)-NAD(P)H-HYDRATE DEHYDRATASE FAMILY MEMBER"/>
    <property type="match status" value="1"/>
</dbReference>
<comment type="function">
    <text evidence="8">Catalyzes the dehydration of the S-form of NAD(P)HX at the expense of ATP, which is converted to ADP. Together with NAD(P)HX epimerase, which catalyzes the epimerization of the S- and R-forms, the enzyme allows the repair of both epimers of NAD(P)HX, a damaged form of NAD(P)H that is a result of enzymatic or heat-dependent hydration.</text>
</comment>
<evidence type="ECO:0000256" key="5">
    <source>
        <dbReference type="ARBA" id="ARBA00023027"/>
    </source>
</evidence>
<dbReference type="GO" id="GO:0047453">
    <property type="term" value="F:ATP-dependent NAD(P)H-hydrate dehydratase activity"/>
    <property type="evidence" value="ECO:0007669"/>
    <property type="project" value="UniProtKB-UniRule"/>
</dbReference>
<keyword evidence="4" id="KW-0521">NADP</keyword>
<evidence type="ECO:0000256" key="8">
    <source>
        <dbReference type="HAMAP-Rule" id="MF_03157"/>
    </source>
</evidence>
<accession>A0A085M3C8</accession>
<feature type="domain" description="YjeF C-terminal" evidence="9">
    <location>
        <begin position="42"/>
        <end position="337"/>
    </location>
</feature>
<evidence type="ECO:0000256" key="1">
    <source>
        <dbReference type="ARBA" id="ARBA00022553"/>
    </source>
</evidence>
<feature type="binding site" evidence="8">
    <location>
        <position position="264"/>
    </location>
    <ligand>
        <name>(6S)-NADPHX</name>
        <dbReference type="ChEBI" id="CHEBI:64076"/>
    </ligand>
</feature>
<keyword evidence="5 8" id="KW-0520">NAD</keyword>
<gene>
    <name evidence="10" type="ORF">M513_07420</name>
</gene>
<keyword evidence="1 8" id="KW-0597">Phosphoprotein</keyword>
<dbReference type="Proteomes" id="UP000030764">
    <property type="component" value="Unassembled WGS sequence"/>
</dbReference>
<dbReference type="Pfam" id="PF01256">
    <property type="entry name" value="Carb_kinase"/>
    <property type="match status" value="1"/>
</dbReference>
<dbReference type="GO" id="GO:0005524">
    <property type="term" value="F:ATP binding"/>
    <property type="evidence" value="ECO:0007669"/>
    <property type="project" value="UniProtKB-KW"/>
</dbReference>
<comment type="catalytic activity">
    <reaction evidence="8">
        <text>(6S)-NADHX + ATP = ADP + phosphate + NADH + H(+)</text>
        <dbReference type="Rhea" id="RHEA:19017"/>
        <dbReference type="ChEBI" id="CHEBI:15378"/>
        <dbReference type="ChEBI" id="CHEBI:30616"/>
        <dbReference type="ChEBI" id="CHEBI:43474"/>
        <dbReference type="ChEBI" id="CHEBI:57945"/>
        <dbReference type="ChEBI" id="CHEBI:64074"/>
        <dbReference type="ChEBI" id="CHEBI:456216"/>
        <dbReference type="EC" id="4.2.1.93"/>
    </reaction>
</comment>
<evidence type="ECO:0000256" key="6">
    <source>
        <dbReference type="ARBA" id="ARBA00023239"/>
    </source>
</evidence>
<keyword evidence="3 8" id="KW-0067">ATP-binding</keyword>
<keyword evidence="11" id="KW-1185">Reference proteome</keyword>
<dbReference type="PANTHER" id="PTHR12592:SF0">
    <property type="entry name" value="ATP-DEPENDENT (S)-NAD(P)H-HYDRATE DEHYDRATASE"/>
    <property type="match status" value="1"/>
</dbReference>
<feature type="binding site" evidence="8">
    <location>
        <position position="142"/>
    </location>
    <ligand>
        <name>(6S)-NADPHX</name>
        <dbReference type="ChEBI" id="CHEBI:64076"/>
    </ligand>
</feature>
<evidence type="ECO:0000313" key="11">
    <source>
        <dbReference type="Proteomes" id="UP000030764"/>
    </source>
</evidence>
<feature type="binding site" evidence="8">
    <location>
        <begin position="195"/>
        <end position="201"/>
    </location>
    <ligand>
        <name>(6S)-NADPHX</name>
        <dbReference type="ChEBI" id="CHEBI:64076"/>
    </ligand>
</feature>
<dbReference type="PROSITE" id="PS01049">
    <property type="entry name" value="YJEF_C_1"/>
    <property type="match status" value="1"/>
</dbReference>
<organism evidence="10 11">
    <name type="scientific">Trichuris suis</name>
    <name type="common">pig whipworm</name>
    <dbReference type="NCBI Taxonomy" id="68888"/>
    <lineage>
        <taxon>Eukaryota</taxon>
        <taxon>Metazoa</taxon>
        <taxon>Ecdysozoa</taxon>
        <taxon>Nematoda</taxon>
        <taxon>Enoplea</taxon>
        <taxon>Dorylaimia</taxon>
        <taxon>Trichinellida</taxon>
        <taxon>Trichuridae</taxon>
        <taxon>Trichuris</taxon>
    </lineage>
</organism>
<keyword evidence="2 8" id="KW-0547">Nucleotide-binding</keyword>
<dbReference type="CDD" id="cd01171">
    <property type="entry name" value="YXKO-related"/>
    <property type="match status" value="1"/>
</dbReference>
<comment type="similarity">
    <text evidence="8">Belongs to the NnrD/CARKD family.</text>
</comment>
<evidence type="ECO:0000256" key="7">
    <source>
        <dbReference type="ARBA" id="ARBA00047472"/>
    </source>
</evidence>
<evidence type="ECO:0000256" key="4">
    <source>
        <dbReference type="ARBA" id="ARBA00022857"/>
    </source>
</evidence>